<protein>
    <submittedName>
        <fullName evidence="2">Uncharacterized protein</fullName>
    </submittedName>
</protein>
<dbReference type="EMBL" id="NKUJ01000635">
    <property type="protein sequence ID" value="RMJ01567.1"/>
    <property type="molecule type" value="Genomic_DNA"/>
</dbReference>
<feature type="transmembrane region" description="Helical" evidence="1">
    <location>
        <begin position="12"/>
        <end position="32"/>
    </location>
</feature>
<gene>
    <name evidence="2" type="ORF">CDV36_015692</name>
</gene>
<dbReference type="AlphaFoldDB" id="A0A3M2R8G6"/>
<name>A0A3M2R8G6_9HYPO</name>
<dbReference type="Proteomes" id="UP000277212">
    <property type="component" value="Unassembled WGS sequence"/>
</dbReference>
<keyword evidence="1" id="KW-1133">Transmembrane helix</keyword>
<keyword evidence="1" id="KW-0812">Transmembrane</keyword>
<feature type="transmembrane region" description="Helical" evidence="1">
    <location>
        <begin position="53"/>
        <end position="73"/>
    </location>
</feature>
<accession>A0A3M2R8G6</accession>
<organism evidence="2 3">
    <name type="scientific">Fusarium kuroshium</name>
    <dbReference type="NCBI Taxonomy" id="2010991"/>
    <lineage>
        <taxon>Eukaryota</taxon>
        <taxon>Fungi</taxon>
        <taxon>Dikarya</taxon>
        <taxon>Ascomycota</taxon>
        <taxon>Pezizomycotina</taxon>
        <taxon>Sordariomycetes</taxon>
        <taxon>Hypocreomycetidae</taxon>
        <taxon>Hypocreales</taxon>
        <taxon>Nectriaceae</taxon>
        <taxon>Fusarium</taxon>
        <taxon>Fusarium solani species complex</taxon>
    </lineage>
</organism>
<sequence length="549" mass="61413">MNFVRHLRMLGPAGLAALIGGGSVLIFVALNTPWTTRGDKNAEAFQFQHGSELSIQGWLAILGVGFGCISYGLNEAYVHFFDAWCSRLARRDEGLNYGRYLNSQARAPVVYRMRGFPVLVTTRYALSIIAIATSVGYKFGIAQFKSARLEVSNSTCITFSQHSVHMVNNKTISPWLSDSLANENVRGFTYLPFDDDTPYYDDLEVRWRGEEFSPGWQKGNSKTDIAMVAVADCSLPAGTKIITWELAMMAIVKEDEDTFKMQANHTGWTRTEASHRSWQTADNFTASRQSIIDYRVNDKKLQIQWALAGPWTKATSRDSSKSEPVARRFTYLFTKILANVTRIATAEGCFVSQVEFAKIVQDQPKAKDDNDTIDHMKPWVAAFVSDENTSRAEGIAAIVRMLMTRWFGGTKLGLVLEDDNPLREENKGISFPPVHVTKIVIYIGCYTVASRIFLIIGIGAFLVVQVRVTIGPAPLTSWMGQHVYLALNGYTSTLGREDLLRGQDAASDEFARLMLSAYVTHPSDWRRVYDEVGDDVDSEHAKVSLRRDV</sequence>
<feature type="transmembrane region" description="Helical" evidence="1">
    <location>
        <begin position="439"/>
        <end position="464"/>
    </location>
</feature>
<reference evidence="2 3" key="1">
    <citation type="submission" date="2017-06" db="EMBL/GenBank/DDBJ databases">
        <title>Comparative genomic analysis of Ambrosia Fusariam Clade fungi.</title>
        <authorList>
            <person name="Stajich J.E."/>
            <person name="Carrillo J."/>
            <person name="Kijimoto T."/>
            <person name="Eskalen A."/>
            <person name="O'Donnell K."/>
            <person name="Kasson M."/>
        </authorList>
    </citation>
    <scope>NUCLEOTIDE SEQUENCE [LARGE SCALE GENOMIC DNA]</scope>
    <source>
        <strain evidence="2">UCR3666</strain>
    </source>
</reference>
<evidence type="ECO:0000313" key="2">
    <source>
        <dbReference type="EMBL" id="RMJ01567.1"/>
    </source>
</evidence>
<keyword evidence="3" id="KW-1185">Reference proteome</keyword>
<evidence type="ECO:0000256" key="1">
    <source>
        <dbReference type="SAM" id="Phobius"/>
    </source>
</evidence>
<dbReference type="OrthoDB" id="9909019at2759"/>
<proteinExistence type="predicted"/>
<evidence type="ECO:0000313" key="3">
    <source>
        <dbReference type="Proteomes" id="UP000277212"/>
    </source>
</evidence>
<keyword evidence="1" id="KW-0472">Membrane</keyword>
<comment type="caution">
    <text evidence="2">The sequence shown here is derived from an EMBL/GenBank/DDBJ whole genome shotgun (WGS) entry which is preliminary data.</text>
</comment>